<reference evidence="1" key="2">
    <citation type="submission" date="2020-11" db="EMBL/GenBank/DDBJ databases">
        <authorList>
            <person name="McCartney M.A."/>
            <person name="Auch B."/>
            <person name="Kono T."/>
            <person name="Mallez S."/>
            <person name="Becker A."/>
            <person name="Gohl D.M."/>
            <person name="Silverstein K.A.T."/>
            <person name="Koren S."/>
            <person name="Bechman K.B."/>
            <person name="Herman A."/>
            <person name="Abrahante J.E."/>
            <person name="Garbe J."/>
        </authorList>
    </citation>
    <scope>NUCLEOTIDE SEQUENCE</scope>
    <source>
        <strain evidence="1">Duluth1</strain>
        <tissue evidence="1">Whole animal</tissue>
    </source>
</reference>
<dbReference type="Proteomes" id="UP000828390">
    <property type="component" value="Unassembled WGS sequence"/>
</dbReference>
<dbReference type="EMBL" id="JAIWYP010000011">
    <property type="protein sequence ID" value="KAH3742422.1"/>
    <property type="molecule type" value="Genomic_DNA"/>
</dbReference>
<organism evidence="1 2">
    <name type="scientific">Dreissena polymorpha</name>
    <name type="common">Zebra mussel</name>
    <name type="synonym">Mytilus polymorpha</name>
    <dbReference type="NCBI Taxonomy" id="45954"/>
    <lineage>
        <taxon>Eukaryota</taxon>
        <taxon>Metazoa</taxon>
        <taxon>Spiralia</taxon>
        <taxon>Lophotrochozoa</taxon>
        <taxon>Mollusca</taxon>
        <taxon>Bivalvia</taxon>
        <taxon>Autobranchia</taxon>
        <taxon>Heteroconchia</taxon>
        <taxon>Euheterodonta</taxon>
        <taxon>Imparidentia</taxon>
        <taxon>Neoheterodontei</taxon>
        <taxon>Myida</taxon>
        <taxon>Dreissenoidea</taxon>
        <taxon>Dreissenidae</taxon>
        <taxon>Dreissena</taxon>
    </lineage>
</organism>
<evidence type="ECO:0000313" key="1">
    <source>
        <dbReference type="EMBL" id="KAH3742422.1"/>
    </source>
</evidence>
<comment type="caution">
    <text evidence="1">The sequence shown here is derived from an EMBL/GenBank/DDBJ whole genome shotgun (WGS) entry which is preliminary data.</text>
</comment>
<sequence>MDRRVFRDRANPWETLSPLEVREQYLLFPGNYSVSSEYAEYGEGYSTANFNSSGIAFSCDWNTSHCDCDGLHGITRSSVCRAVKCVDI</sequence>
<dbReference type="AlphaFoldDB" id="A0A9D4DCU1"/>
<evidence type="ECO:0000313" key="2">
    <source>
        <dbReference type="Proteomes" id="UP000828390"/>
    </source>
</evidence>
<gene>
    <name evidence="1" type="ORF">DPMN_049165</name>
</gene>
<protein>
    <submittedName>
        <fullName evidence="1">Uncharacterized protein</fullName>
    </submittedName>
</protein>
<name>A0A9D4DCU1_DREPO</name>
<reference evidence="1" key="1">
    <citation type="journal article" date="2019" name="bioRxiv">
        <title>The Genome of the Zebra Mussel, Dreissena polymorpha: A Resource for Invasive Species Research.</title>
        <authorList>
            <person name="McCartney M.A."/>
            <person name="Auch B."/>
            <person name="Kono T."/>
            <person name="Mallez S."/>
            <person name="Zhang Y."/>
            <person name="Obille A."/>
            <person name="Becker A."/>
            <person name="Abrahante J.E."/>
            <person name="Garbe J."/>
            <person name="Badalamenti J.P."/>
            <person name="Herman A."/>
            <person name="Mangelson H."/>
            <person name="Liachko I."/>
            <person name="Sullivan S."/>
            <person name="Sone E.D."/>
            <person name="Koren S."/>
            <person name="Silverstein K.A.T."/>
            <person name="Beckman K.B."/>
            <person name="Gohl D.M."/>
        </authorList>
    </citation>
    <scope>NUCLEOTIDE SEQUENCE</scope>
    <source>
        <strain evidence="1">Duluth1</strain>
        <tissue evidence="1">Whole animal</tissue>
    </source>
</reference>
<accession>A0A9D4DCU1</accession>
<keyword evidence="2" id="KW-1185">Reference proteome</keyword>
<proteinExistence type="predicted"/>